<dbReference type="KEGG" id="ssei:FJR45_08625"/>
<feature type="repeat" description="TPR" evidence="1">
    <location>
        <begin position="220"/>
        <end position="253"/>
    </location>
</feature>
<gene>
    <name evidence="3" type="ORF">FJR45_08625</name>
</gene>
<dbReference type="Proteomes" id="UP000593719">
    <property type="component" value="Chromosome"/>
</dbReference>
<reference evidence="3 4" key="1">
    <citation type="submission" date="2019-06" db="EMBL/GenBank/DDBJ databases">
        <title>Sulfurimonas gotlandica sp. nov., a chemoautotrophic and psychrotolerant epsilonproteobacterium isolated from a pelagic redoxcline, and an emended description of the genus Sulfurimonas.</title>
        <authorList>
            <person name="Wang S."/>
            <person name="Jiang L."/>
            <person name="Shao Z."/>
        </authorList>
    </citation>
    <scope>NUCLEOTIDE SEQUENCE [LARGE SCALE GENOMIC DNA]</scope>
    <source>
        <strain evidence="3 4">S2-6</strain>
    </source>
</reference>
<dbReference type="RefSeq" id="WP_193150184.1">
    <property type="nucleotide sequence ID" value="NZ_CP041235.1"/>
</dbReference>
<keyword evidence="4" id="KW-1185">Reference proteome</keyword>
<dbReference type="SUPFAM" id="SSF48452">
    <property type="entry name" value="TPR-like"/>
    <property type="match status" value="1"/>
</dbReference>
<keyword evidence="2" id="KW-0732">Signal</keyword>
<evidence type="ECO:0000256" key="1">
    <source>
        <dbReference type="PROSITE-ProRule" id="PRU00339"/>
    </source>
</evidence>
<dbReference type="SMART" id="SM00028">
    <property type="entry name" value="TPR"/>
    <property type="match status" value="3"/>
</dbReference>
<dbReference type="Pfam" id="PF13174">
    <property type="entry name" value="TPR_6"/>
    <property type="match status" value="2"/>
</dbReference>
<dbReference type="Gene3D" id="1.25.40.10">
    <property type="entry name" value="Tetratricopeptide repeat domain"/>
    <property type="match status" value="1"/>
</dbReference>
<name>A0A7M1B2P6_9BACT</name>
<accession>A0A7M1B2P6</accession>
<evidence type="ECO:0000313" key="4">
    <source>
        <dbReference type="Proteomes" id="UP000593719"/>
    </source>
</evidence>
<dbReference type="EMBL" id="CP041235">
    <property type="protein sequence ID" value="QOP44003.1"/>
    <property type="molecule type" value="Genomic_DNA"/>
</dbReference>
<dbReference type="PROSITE" id="PS50005">
    <property type="entry name" value="TPR"/>
    <property type="match status" value="1"/>
</dbReference>
<evidence type="ECO:0000256" key="2">
    <source>
        <dbReference type="SAM" id="SignalP"/>
    </source>
</evidence>
<dbReference type="InterPro" id="IPR011990">
    <property type="entry name" value="TPR-like_helical_dom_sf"/>
</dbReference>
<feature type="signal peptide" evidence="2">
    <location>
        <begin position="1"/>
        <end position="20"/>
    </location>
</feature>
<dbReference type="InterPro" id="IPR019734">
    <property type="entry name" value="TPR_rpt"/>
</dbReference>
<evidence type="ECO:0000313" key="3">
    <source>
        <dbReference type="EMBL" id="QOP44003.1"/>
    </source>
</evidence>
<organism evidence="3 4">
    <name type="scientific">Sulfurimonas sediminis</name>
    <dbReference type="NCBI Taxonomy" id="2590020"/>
    <lineage>
        <taxon>Bacteria</taxon>
        <taxon>Pseudomonadati</taxon>
        <taxon>Campylobacterota</taxon>
        <taxon>Epsilonproteobacteria</taxon>
        <taxon>Campylobacterales</taxon>
        <taxon>Sulfurimonadaceae</taxon>
        <taxon>Sulfurimonas</taxon>
    </lineage>
</organism>
<proteinExistence type="predicted"/>
<keyword evidence="1" id="KW-0802">TPR repeat</keyword>
<feature type="chain" id="PRO_5032813736" evidence="2">
    <location>
        <begin position="21"/>
        <end position="301"/>
    </location>
</feature>
<dbReference type="AlphaFoldDB" id="A0A7M1B2P6"/>
<sequence>MKSNIRTLLLLTFVSSLSFASEPSAFGAGDLTAPTPYGLTQSEKVILQTKDTLKKVAINTKSQASKLDSLRERVDGIQSVVENLSVRSHENKLELQKFKEENRVNLDNIHEFQTRLAEKVQKNQDEIAKLQTMIFALSKVVDKMNAQYVSKEAFNTLVKDINDFKTLIAKEMQSRKKSVKPRKISSAQLYNQAKANFDKRYYTKAIQNYKELIKRKYKPAYAHYMIGEMNFKRKNYAQAISYFKKSASLYDKASYMPKLLLHTAIAMDKTGDKAHAKAFYNAVIAKYPHSKEAKEAKKHLG</sequence>
<protein>
    <submittedName>
        <fullName evidence="3">Tetratricopeptide repeat protein</fullName>
    </submittedName>
</protein>